<dbReference type="GeneID" id="84222010"/>
<sequence length="69" mass="7896">MSRIVLHERNRPYVVKVGDKEVHICGCGLSDNKPYCDGHHMKTVDEGQGIFLYDKNGNRVEVNSFYDNP</sequence>
<keyword evidence="1" id="KW-0001">2Fe-2S</keyword>
<evidence type="ECO:0000313" key="6">
    <source>
        <dbReference type="EMBL" id="KQB36130.1"/>
    </source>
</evidence>
<reference evidence="6 7" key="1">
    <citation type="submission" date="2015-09" db="EMBL/GenBank/DDBJ databases">
        <title>Heavy metals and arsenic resistance mechanisms in polyextremophilic archaea of the family Ferroplasmaceae.</title>
        <authorList>
            <person name="Bulaev A.G."/>
            <person name="Kanygina A.V."/>
        </authorList>
    </citation>
    <scope>NUCLEOTIDE SEQUENCE [LARGE SCALE GENOMIC DNA]</scope>
    <source>
        <strain evidence="6 7">BH2</strain>
    </source>
</reference>
<evidence type="ECO:0000259" key="5">
    <source>
        <dbReference type="SMART" id="SM00704"/>
    </source>
</evidence>
<evidence type="ECO:0000256" key="1">
    <source>
        <dbReference type="ARBA" id="ARBA00022714"/>
    </source>
</evidence>
<keyword evidence="4" id="KW-0411">Iron-sulfur</keyword>
<keyword evidence="3" id="KW-0408">Iron</keyword>
<dbReference type="EMBL" id="LKBH01000060">
    <property type="protein sequence ID" value="KQB36130.1"/>
    <property type="molecule type" value="Genomic_DNA"/>
</dbReference>
<feature type="domain" description="Iron-binding zinc finger CDGSH type" evidence="5">
    <location>
        <begin position="10"/>
        <end position="46"/>
    </location>
</feature>
<dbReference type="Gene3D" id="3.40.5.90">
    <property type="entry name" value="CDGSH iron-sulfur domain, mitoNEET-type"/>
    <property type="match status" value="1"/>
</dbReference>
<dbReference type="AlphaFoldDB" id="A0A0Q0RZU3"/>
<dbReference type="InParanoid" id="A0A0Q0RZU3"/>
<dbReference type="GO" id="GO:0005737">
    <property type="term" value="C:cytoplasm"/>
    <property type="evidence" value="ECO:0007669"/>
    <property type="project" value="UniProtKB-ARBA"/>
</dbReference>
<dbReference type="Pfam" id="PF09360">
    <property type="entry name" value="zf-CDGSH"/>
    <property type="match status" value="1"/>
</dbReference>
<protein>
    <submittedName>
        <fullName evidence="6">Iron-binding protein</fullName>
    </submittedName>
</protein>
<keyword evidence="2" id="KW-0479">Metal-binding</keyword>
<dbReference type="SMART" id="SM00704">
    <property type="entry name" value="ZnF_CDGSH"/>
    <property type="match status" value="1"/>
</dbReference>
<name>A0A0Q0RZU3_9ARCH</name>
<evidence type="ECO:0000256" key="3">
    <source>
        <dbReference type="ARBA" id="ARBA00023004"/>
    </source>
</evidence>
<evidence type="ECO:0000256" key="2">
    <source>
        <dbReference type="ARBA" id="ARBA00022723"/>
    </source>
</evidence>
<accession>A0A0Q0RZU3</accession>
<organism evidence="6 7">
    <name type="scientific">Acidiplasma cupricumulans</name>
    <dbReference type="NCBI Taxonomy" id="312540"/>
    <lineage>
        <taxon>Archaea</taxon>
        <taxon>Methanobacteriati</taxon>
        <taxon>Thermoplasmatota</taxon>
        <taxon>Thermoplasmata</taxon>
        <taxon>Thermoplasmatales</taxon>
        <taxon>Ferroplasmaceae</taxon>
        <taxon>Acidiplasma</taxon>
    </lineage>
</organism>
<dbReference type="InterPro" id="IPR018967">
    <property type="entry name" value="FeS-contain_CDGSH-typ"/>
</dbReference>
<gene>
    <name evidence="6" type="ORF">AOG55_04850</name>
</gene>
<dbReference type="RefSeq" id="WP_048102028.1">
    <property type="nucleotide sequence ID" value="NZ_LKBH01000060.1"/>
</dbReference>
<evidence type="ECO:0000313" key="7">
    <source>
        <dbReference type="Proteomes" id="UP000050301"/>
    </source>
</evidence>
<dbReference type="GO" id="GO:0046872">
    <property type="term" value="F:metal ion binding"/>
    <property type="evidence" value="ECO:0007669"/>
    <property type="project" value="UniProtKB-KW"/>
</dbReference>
<comment type="caution">
    <text evidence="6">The sequence shown here is derived from an EMBL/GenBank/DDBJ whole genome shotgun (WGS) entry which is preliminary data.</text>
</comment>
<dbReference type="Proteomes" id="UP000050301">
    <property type="component" value="Unassembled WGS sequence"/>
</dbReference>
<proteinExistence type="predicted"/>
<evidence type="ECO:0000256" key="4">
    <source>
        <dbReference type="ARBA" id="ARBA00023014"/>
    </source>
</evidence>
<dbReference type="InterPro" id="IPR042216">
    <property type="entry name" value="MitoNEET_CISD"/>
</dbReference>
<dbReference type="GO" id="GO:0051537">
    <property type="term" value="F:2 iron, 2 sulfur cluster binding"/>
    <property type="evidence" value="ECO:0007669"/>
    <property type="project" value="UniProtKB-KW"/>
</dbReference>
<keyword evidence="7" id="KW-1185">Reference proteome</keyword>